<evidence type="ECO:0000256" key="1">
    <source>
        <dbReference type="SAM" id="SignalP"/>
    </source>
</evidence>
<dbReference type="GO" id="GO:0004534">
    <property type="term" value="F:5'-3' RNA exonuclease activity"/>
    <property type="evidence" value="ECO:0007669"/>
    <property type="project" value="TreeGrafter"/>
</dbReference>
<dbReference type="PANTHER" id="PTHR42924">
    <property type="entry name" value="EXONUCLEASE"/>
    <property type="match status" value="1"/>
</dbReference>
<keyword evidence="1" id="KW-0732">Signal</keyword>
<dbReference type="RefSeq" id="WP_201834212.1">
    <property type="nucleotide sequence ID" value="NZ_JAERRK010000004.1"/>
</dbReference>
<evidence type="ECO:0000259" key="2">
    <source>
        <dbReference type="Pfam" id="PF26607"/>
    </source>
</evidence>
<name>A0A937EG24_9ACTN</name>
<comment type="caution">
    <text evidence="3">The sequence shown here is derived from an EMBL/GenBank/DDBJ whole genome shotgun (WGS) entry which is preliminary data.</text>
</comment>
<feature type="chain" id="PRO_5037460375" evidence="1">
    <location>
        <begin position="25"/>
        <end position="803"/>
    </location>
</feature>
<dbReference type="Gene3D" id="3.20.20.140">
    <property type="entry name" value="Metal-dependent hydrolases"/>
    <property type="match status" value="1"/>
</dbReference>
<evidence type="ECO:0000313" key="4">
    <source>
        <dbReference type="Proteomes" id="UP000661858"/>
    </source>
</evidence>
<protein>
    <submittedName>
        <fullName evidence="3">CehA/McbA family metallohydrolase</fullName>
    </submittedName>
</protein>
<reference evidence="3" key="1">
    <citation type="submission" date="2021-01" db="EMBL/GenBank/DDBJ databases">
        <title>WGS of actinomycetes isolated from Thailand.</title>
        <authorList>
            <person name="Thawai C."/>
        </authorList>
    </citation>
    <scope>NUCLEOTIDE SEQUENCE</scope>
    <source>
        <strain evidence="3">RCU-197</strain>
    </source>
</reference>
<dbReference type="PANTHER" id="PTHR42924:SF3">
    <property type="entry name" value="POLYMERASE_HISTIDINOL PHOSPHATASE N-TERMINAL DOMAIN-CONTAINING PROTEIN"/>
    <property type="match status" value="1"/>
</dbReference>
<dbReference type="SUPFAM" id="SSF89372">
    <property type="entry name" value="Fucose-specific lectin"/>
    <property type="match status" value="2"/>
</dbReference>
<evidence type="ECO:0000313" key="3">
    <source>
        <dbReference type="EMBL" id="MBL1082368.1"/>
    </source>
</evidence>
<feature type="signal peptide" evidence="1">
    <location>
        <begin position="1"/>
        <end position="24"/>
    </location>
</feature>
<accession>A0A937EG24</accession>
<dbReference type="InterPro" id="IPR016195">
    <property type="entry name" value="Pol/histidinol_Pase-like"/>
</dbReference>
<dbReference type="EMBL" id="JAERRK010000004">
    <property type="protein sequence ID" value="MBL1082368.1"/>
    <property type="molecule type" value="Genomic_DNA"/>
</dbReference>
<keyword evidence="4" id="KW-1185">Reference proteome</keyword>
<dbReference type="GO" id="GO:0035312">
    <property type="term" value="F:5'-3' DNA exonuclease activity"/>
    <property type="evidence" value="ECO:0007669"/>
    <property type="project" value="TreeGrafter"/>
</dbReference>
<dbReference type="NCBIfam" id="NF038032">
    <property type="entry name" value="CehA_McbA_metalo"/>
    <property type="match status" value="1"/>
</dbReference>
<gene>
    <name evidence="3" type="ORF">JK359_10295</name>
</gene>
<dbReference type="Gene3D" id="2.120.10.70">
    <property type="entry name" value="Fucose-specific lectin"/>
    <property type="match status" value="1"/>
</dbReference>
<dbReference type="Proteomes" id="UP000661858">
    <property type="component" value="Unassembled WGS sequence"/>
</dbReference>
<proteinExistence type="predicted"/>
<dbReference type="Pfam" id="PF26607">
    <property type="entry name" value="DUF8189"/>
    <property type="match status" value="1"/>
</dbReference>
<sequence>MLRLGTLLATGGLAAMVPAGIAGAATRSDGNQVTKTYRGHSSPGFDQWAYIDFDVPPGVNRISVTSSFEPFVLVPGVMSNVLDIGIFGPSGFRGWSGGARRDFTLSAADATPGYVPGPIGAGKWSVALGPIVYKASGMDWQVGVTLDYGPPLQPVPYDTLPDSIRGRADDWYRGDLHLHSVHSDGARTVDRMVADARESQLDFIATSDHNTSSTGVSWHGNVPTDLLVINAEEVTTRHGHWLAVGLPQGEWVDWRYAPGDPGALDGHVQRVHSLGGLVVAAHPMTPGPGSFWEFGLDHVDAMEVWNGPWTLDDAANVAVWHAALSLGKRIPGLGNSDAHATTDTIGLPHNVVHASALSATAILAALRQGRSYAAESAAVTVDLTASGAGRTAGPGEELPLGLFDPVDVTASVSGAPDTVVTLYTEWGTMASTAVGAGGSGRLHWRGWGKASLFARAEVRRLRPGSSTLDQMVALTNPVWFYGADRPPYAVERRVLFQSTRRADGTWTSMRPLPGTDVDPTFAGVQVSAAGMPDGTVQILGLKPDNSLWTATLNGSALSRPWQRLDGPGRQQDFTAREAAVTALPDGTSQLLATGMDGTLYHQQRRTDGTLTGFRSVPGFTPNSTWGATKISLAGMPDGSAHVLAYHTDGAMYACMRRKDGSWTAWTRPAGFGGAPTFAGPALAVAGLPDGSSQVVAVGLDGCVYHQVRRPDGRWDGFAPLAGVDSSRMGASSTDIAGMPDGSAQVVVVGRDGNVWHNIRKDDFSWTGFARIAGPSGIDPFPAGQVRITALADGTARVLGISAA</sequence>
<dbReference type="InterPro" id="IPR052018">
    <property type="entry name" value="PHP_domain"/>
</dbReference>
<dbReference type="AlphaFoldDB" id="A0A937EG24"/>
<dbReference type="InterPro" id="IPR058502">
    <property type="entry name" value="PLL-like_beta-prop"/>
</dbReference>
<dbReference type="SUPFAM" id="SSF89550">
    <property type="entry name" value="PHP domain-like"/>
    <property type="match status" value="1"/>
</dbReference>
<dbReference type="CDD" id="cd07432">
    <property type="entry name" value="PHP_HisPPase"/>
    <property type="match status" value="1"/>
</dbReference>
<organism evidence="3 4">
    <name type="scientific">Streptomyces actinomycinicus</name>
    <dbReference type="NCBI Taxonomy" id="1695166"/>
    <lineage>
        <taxon>Bacteria</taxon>
        <taxon>Bacillati</taxon>
        <taxon>Actinomycetota</taxon>
        <taxon>Actinomycetes</taxon>
        <taxon>Kitasatosporales</taxon>
        <taxon>Streptomycetaceae</taxon>
        <taxon>Streptomyces</taxon>
    </lineage>
</organism>
<feature type="domain" description="PLL-like beta propeller" evidence="2">
    <location>
        <begin position="532"/>
        <end position="775"/>
    </location>
</feature>